<dbReference type="FunFam" id="3.30.70.270:FF:000023">
    <property type="entry name" value="Pol"/>
    <property type="match status" value="1"/>
</dbReference>
<feature type="domain" description="Reverse transcriptase" evidence="1">
    <location>
        <begin position="1"/>
        <end position="166"/>
    </location>
</feature>
<dbReference type="Pfam" id="PF00078">
    <property type="entry name" value="RVT_1"/>
    <property type="match status" value="1"/>
</dbReference>
<dbReference type="InterPro" id="IPR050951">
    <property type="entry name" value="Retrovirus_Pol_polyprotein"/>
</dbReference>
<protein>
    <recommendedName>
        <fullName evidence="1">Reverse transcriptase domain-containing protein</fullName>
    </recommendedName>
</protein>
<dbReference type="PANTHER" id="PTHR37984">
    <property type="entry name" value="PROTEIN CBG26694"/>
    <property type="match status" value="1"/>
</dbReference>
<dbReference type="InterPro" id="IPR043502">
    <property type="entry name" value="DNA/RNA_pol_sf"/>
</dbReference>
<dbReference type="PANTHER" id="PTHR37984:SF11">
    <property type="entry name" value="INTEGRASE CATALYTIC DOMAIN-CONTAINING PROTEIN"/>
    <property type="match status" value="1"/>
</dbReference>
<dbReference type="SUPFAM" id="SSF56672">
    <property type="entry name" value="DNA/RNA polymerases"/>
    <property type="match status" value="1"/>
</dbReference>
<dbReference type="AlphaFoldDB" id="A0A2G8K5L6"/>
<dbReference type="EMBL" id="MRZV01000864">
    <property type="protein sequence ID" value="PIK43243.1"/>
    <property type="molecule type" value="Genomic_DNA"/>
</dbReference>
<dbReference type="OrthoDB" id="10068942at2759"/>
<dbReference type="InterPro" id="IPR000477">
    <property type="entry name" value="RT_dom"/>
</dbReference>
<keyword evidence="3" id="KW-1185">Reference proteome</keyword>
<dbReference type="InterPro" id="IPR043128">
    <property type="entry name" value="Rev_trsase/Diguanyl_cyclase"/>
</dbReference>
<sequence length="262" mass="29744">MGKPVVVVPKPSGDIRLCVDKRLANQAVIRERYPIPTIEEIIHNMNDSSLFSKLDLNMGFHQIGLSEDSRAITTFVTHTGLYRYKRLMFGISSAPELYQHIIQQVVSGCDGTHNISDDIIVHGKDVEEHDQRLEKVLQRIQEAGLTLNKRKCEFRMTELVFMGHKLSSDGICPSDEKVEAIKDARQPTSASEVRSFLGLVQYCSRFIPNLATISEPLRRLTKKEETFSWGKEQEQSFQSLKNVLTKADTLAYFDKNAKTSNK</sequence>
<dbReference type="Proteomes" id="UP000230750">
    <property type="component" value="Unassembled WGS sequence"/>
</dbReference>
<dbReference type="CDD" id="cd01647">
    <property type="entry name" value="RT_LTR"/>
    <property type="match status" value="1"/>
</dbReference>
<reference evidence="2 3" key="1">
    <citation type="journal article" date="2017" name="PLoS Biol.">
        <title>The sea cucumber genome provides insights into morphological evolution and visceral regeneration.</title>
        <authorList>
            <person name="Zhang X."/>
            <person name="Sun L."/>
            <person name="Yuan J."/>
            <person name="Sun Y."/>
            <person name="Gao Y."/>
            <person name="Zhang L."/>
            <person name="Li S."/>
            <person name="Dai H."/>
            <person name="Hamel J.F."/>
            <person name="Liu C."/>
            <person name="Yu Y."/>
            <person name="Liu S."/>
            <person name="Lin W."/>
            <person name="Guo K."/>
            <person name="Jin S."/>
            <person name="Xu P."/>
            <person name="Storey K.B."/>
            <person name="Huan P."/>
            <person name="Zhang T."/>
            <person name="Zhou Y."/>
            <person name="Zhang J."/>
            <person name="Lin C."/>
            <person name="Li X."/>
            <person name="Xing L."/>
            <person name="Huo D."/>
            <person name="Sun M."/>
            <person name="Wang L."/>
            <person name="Mercier A."/>
            <person name="Li F."/>
            <person name="Yang H."/>
            <person name="Xiang J."/>
        </authorList>
    </citation>
    <scope>NUCLEOTIDE SEQUENCE [LARGE SCALE GENOMIC DNA]</scope>
    <source>
        <strain evidence="2">Shaxun</strain>
        <tissue evidence="2">Muscle</tissue>
    </source>
</reference>
<gene>
    <name evidence="2" type="ORF">BSL78_19881</name>
</gene>
<accession>A0A2G8K5L6</accession>
<comment type="caution">
    <text evidence="2">The sequence shown here is derived from an EMBL/GenBank/DDBJ whole genome shotgun (WGS) entry which is preliminary data.</text>
</comment>
<evidence type="ECO:0000259" key="1">
    <source>
        <dbReference type="PROSITE" id="PS50878"/>
    </source>
</evidence>
<proteinExistence type="predicted"/>
<name>A0A2G8K5L6_STIJA</name>
<dbReference type="PROSITE" id="PS50878">
    <property type="entry name" value="RT_POL"/>
    <property type="match status" value="1"/>
</dbReference>
<dbReference type="Gene3D" id="3.30.70.270">
    <property type="match status" value="2"/>
</dbReference>
<evidence type="ECO:0000313" key="2">
    <source>
        <dbReference type="EMBL" id="PIK43243.1"/>
    </source>
</evidence>
<evidence type="ECO:0000313" key="3">
    <source>
        <dbReference type="Proteomes" id="UP000230750"/>
    </source>
</evidence>
<organism evidence="2 3">
    <name type="scientific">Stichopus japonicus</name>
    <name type="common">Sea cucumber</name>
    <dbReference type="NCBI Taxonomy" id="307972"/>
    <lineage>
        <taxon>Eukaryota</taxon>
        <taxon>Metazoa</taxon>
        <taxon>Echinodermata</taxon>
        <taxon>Eleutherozoa</taxon>
        <taxon>Echinozoa</taxon>
        <taxon>Holothuroidea</taxon>
        <taxon>Aspidochirotacea</taxon>
        <taxon>Aspidochirotida</taxon>
        <taxon>Stichopodidae</taxon>
        <taxon>Apostichopus</taxon>
    </lineage>
</organism>